<keyword evidence="5" id="KW-1185">Reference proteome</keyword>
<dbReference type="AlphaFoldDB" id="A0A094XHB0"/>
<evidence type="ECO:0000313" key="5">
    <source>
        <dbReference type="Proteomes" id="UP000002754"/>
    </source>
</evidence>
<dbReference type="RefSeq" id="WP_003322963.1">
    <property type="nucleotide sequence ID" value="NZ_ALPT02000014.1"/>
</dbReference>
<evidence type="ECO:0000313" key="3">
    <source>
        <dbReference type="EMBL" id="KGA98170.1"/>
    </source>
</evidence>
<accession>A0A094XHB0</accession>
<dbReference type="OrthoDB" id="2738838at2"/>
<dbReference type="InterPro" id="IPR058780">
    <property type="entry name" value="YhfM-like_dom"/>
</dbReference>
<feature type="domain" description="YhfM-like" evidence="2">
    <location>
        <begin position="50"/>
        <end position="137"/>
    </location>
</feature>
<dbReference type="EMBL" id="ALPT02000014">
    <property type="protein sequence ID" value="KGA98170.1"/>
    <property type="molecule type" value="Genomic_DNA"/>
</dbReference>
<evidence type="ECO:0000313" key="6">
    <source>
        <dbReference type="Proteomes" id="UP000297014"/>
    </source>
</evidence>
<dbReference type="Pfam" id="PF26353">
    <property type="entry name" value="YhfM"/>
    <property type="match status" value="1"/>
</dbReference>
<evidence type="ECO:0000256" key="1">
    <source>
        <dbReference type="SAM" id="SignalP"/>
    </source>
</evidence>
<sequence length="141" mass="15825">MKKMMLLVLSMAFIFGPLFGCQSNENNKLTANEIVKVSLSTSNGFGHVNSDFLVEFNDVETIELFAKIFSNAVKEPGIVNMSEPEFDVEVLYTNGDKQGYHLWVGEPGQLSSLINITDTHTIYTISEEMSQKLMEFIEGLF</sequence>
<reference evidence="3 5" key="1">
    <citation type="journal article" date="2014" name="Genome Announc.">
        <title>Draft Genome Sequence of Bacillus alcalophilus AV1934, a Classic Alkaliphile Isolated from Human Feces in 1934.</title>
        <authorList>
            <person name="Attie O."/>
            <person name="Jayaprakash A."/>
            <person name="Shah H."/>
            <person name="Paulsen I.T."/>
            <person name="Morino M."/>
            <person name="Takahashi Y."/>
            <person name="Narumi I."/>
            <person name="Sachidanandam R."/>
            <person name="Satoh K."/>
            <person name="Ito M."/>
            <person name="Krulwich T.A."/>
        </authorList>
    </citation>
    <scope>NUCLEOTIDE SEQUENCE [LARGE SCALE GENOMIC DNA]</scope>
    <source>
        <strain evidence="3 5">AV1934</strain>
    </source>
</reference>
<dbReference type="eggNOG" id="ENOG50308UT">
    <property type="taxonomic scope" value="Bacteria"/>
</dbReference>
<reference evidence="4 6" key="2">
    <citation type="submission" date="2014-01" db="EMBL/GenBank/DDBJ databases">
        <title>Draft genome sequencing of Bacillus alcalophilus CGMCC 1.3604.</title>
        <authorList>
            <person name="Yang J."/>
            <person name="Diao L."/>
            <person name="Yang S."/>
        </authorList>
    </citation>
    <scope>NUCLEOTIDE SEQUENCE [LARGE SCALE GENOMIC DNA]</scope>
    <source>
        <strain evidence="4 6">CGMCC 1.3604</strain>
    </source>
</reference>
<organism evidence="3 5">
    <name type="scientific">Alkalihalobacillus alcalophilus ATCC 27647 = CGMCC 1.3604</name>
    <dbReference type="NCBI Taxonomy" id="1218173"/>
    <lineage>
        <taxon>Bacteria</taxon>
        <taxon>Bacillati</taxon>
        <taxon>Bacillota</taxon>
        <taxon>Bacilli</taxon>
        <taxon>Bacillales</taxon>
        <taxon>Bacillaceae</taxon>
        <taxon>Alkalihalobacillus</taxon>
    </lineage>
</organism>
<dbReference type="Proteomes" id="UP000297014">
    <property type="component" value="Unassembled WGS sequence"/>
</dbReference>
<dbReference type="Proteomes" id="UP000002754">
    <property type="component" value="Unassembled WGS sequence"/>
</dbReference>
<dbReference type="EMBL" id="JALP01000084">
    <property type="protein sequence ID" value="THG91225.1"/>
    <property type="molecule type" value="Genomic_DNA"/>
</dbReference>
<evidence type="ECO:0000259" key="2">
    <source>
        <dbReference type="Pfam" id="PF26353"/>
    </source>
</evidence>
<name>A0A094XHB0_ALKAL</name>
<feature type="signal peptide" evidence="1">
    <location>
        <begin position="1"/>
        <end position="20"/>
    </location>
</feature>
<proteinExistence type="predicted"/>
<feature type="chain" id="PRO_5038207343" description="YhfM-like domain-containing protein" evidence="1">
    <location>
        <begin position="21"/>
        <end position="141"/>
    </location>
</feature>
<gene>
    <name evidence="4" type="ORF">AJ85_06405</name>
    <name evidence="3" type="ORF">BALCAV_0205885</name>
</gene>
<protein>
    <recommendedName>
        <fullName evidence="2">YhfM-like domain-containing protein</fullName>
    </recommendedName>
</protein>
<comment type="caution">
    <text evidence="3">The sequence shown here is derived from an EMBL/GenBank/DDBJ whole genome shotgun (WGS) entry which is preliminary data.</text>
</comment>
<evidence type="ECO:0000313" key="4">
    <source>
        <dbReference type="EMBL" id="THG91225.1"/>
    </source>
</evidence>
<keyword evidence="1" id="KW-0732">Signal</keyword>